<accession>M4DKU7</accession>
<reference evidence="1" key="3">
    <citation type="submission" date="2023-03" db="UniProtKB">
        <authorList>
            <consortium name="EnsemblPlants"/>
        </authorList>
    </citation>
    <scope>IDENTIFICATION</scope>
    <source>
        <strain evidence="1">cv. Chiifu-401-42</strain>
    </source>
</reference>
<name>M4DKU7_BRACM</name>
<dbReference type="OMA" id="EYLMASH"/>
<keyword evidence="2" id="KW-1185">Reference proteome</keyword>
<protein>
    <submittedName>
        <fullName evidence="1">Uncharacterized protein</fullName>
    </submittedName>
</protein>
<reference evidence="1 2" key="2">
    <citation type="journal article" date="2018" name="Hortic Res">
        <title>Improved Brassica rapa reference genome by single-molecule sequencing and chromosome conformation capture technologies.</title>
        <authorList>
            <person name="Zhang L."/>
            <person name="Cai X."/>
            <person name="Wu J."/>
            <person name="Liu M."/>
            <person name="Grob S."/>
            <person name="Cheng F."/>
            <person name="Liang J."/>
            <person name="Cai C."/>
            <person name="Liu Z."/>
            <person name="Liu B."/>
            <person name="Wang F."/>
            <person name="Li S."/>
            <person name="Liu F."/>
            <person name="Li X."/>
            <person name="Cheng L."/>
            <person name="Yang W."/>
            <person name="Li M.H."/>
            <person name="Grossniklaus U."/>
            <person name="Zheng H."/>
            <person name="Wang X."/>
        </authorList>
    </citation>
    <scope>NUCLEOTIDE SEQUENCE [LARGE SCALE GENOMIC DNA]</scope>
    <source>
        <strain evidence="1 2">cv. Chiifu-401-42</strain>
    </source>
</reference>
<dbReference type="EnsemblPlants" id="Bra017128.1">
    <property type="protein sequence ID" value="Bra017128.1-P"/>
    <property type="gene ID" value="Bra017128"/>
</dbReference>
<dbReference type="Gramene" id="Bra017128.1">
    <property type="protein sequence ID" value="Bra017128.1-P"/>
    <property type="gene ID" value="Bra017128"/>
</dbReference>
<dbReference type="HOGENOM" id="CLU_1808923_0_0_1"/>
<dbReference type="AlphaFoldDB" id="M4DKU7"/>
<sequence>MDTYSSQYRSVAKYVLLLFFLDMAQKRKCCNLMDVTSEIGMPLLRLHPKKKRRNTEYLMASHYKESLFDALLNDKKLSEVNPPLIPGQTQTRRIGYTVPAHIIEFAPEIGRKVMAFKRIKRNMKNVAAFKRMKRTLKTRSGLL</sequence>
<reference evidence="1 2" key="1">
    <citation type="journal article" date="2011" name="Nat. Genet.">
        <title>The genome of the mesopolyploid crop species Brassica rapa.</title>
        <authorList>
            <consortium name="Brassica rapa Genome Sequencing Project Consortium"/>
            <person name="Wang X."/>
            <person name="Wang H."/>
            <person name="Wang J."/>
            <person name="Sun R."/>
            <person name="Wu J."/>
            <person name="Liu S."/>
            <person name="Bai Y."/>
            <person name="Mun J.H."/>
            <person name="Bancroft I."/>
            <person name="Cheng F."/>
            <person name="Huang S."/>
            <person name="Li X."/>
            <person name="Hua W."/>
            <person name="Wang J."/>
            <person name="Wang X."/>
            <person name="Freeling M."/>
            <person name="Pires J.C."/>
            <person name="Paterson A.H."/>
            <person name="Chalhoub B."/>
            <person name="Wang B."/>
            <person name="Hayward A."/>
            <person name="Sharpe A.G."/>
            <person name="Park B.S."/>
            <person name="Weisshaar B."/>
            <person name="Liu B."/>
            <person name="Li B."/>
            <person name="Liu B."/>
            <person name="Tong C."/>
            <person name="Song C."/>
            <person name="Duran C."/>
            <person name="Peng C."/>
            <person name="Geng C."/>
            <person name="Koh C."/>
            <person name="Lin C."/>
            <person name="Edwards D."/>
            <person name="Mu D."/>
            <person name="Shen D."/>
            <person name="Soumpourou E."/>
            <person name="Li F."/>
            <person name="Fraser F."/>
            <person name="Conant G."/>
            <person name="Lassalle G."/>
            <person name="King G.J."/>
            <person name="Bonnema G."/>
            <person name="Tang H."/>
            <person name="Wang H."/>
            <person name="Belcram H."/>
            <person name="Zhou H."/>
            <person name="Hirakawa H."/>
            <person name="Abe H."/>
            <person name="Guo H."/>
            <person name="Wang H."/>
            <person name="Jin H."/>
            <person name="Parkin I.A."/>
            <person name="Batley J."/>
            <person name="Kim J.S."/>
            <person name="Just J."/>
            <person name="Li J."/>
            <person name="Xu J."/>
            <person name="Deng J."/>
            <person name="Kim J.A."/>
            <person name="Li J."/>
            <person name="Yu J."/>
            <person name="Meng J."/>
            <person name="Wang J."/>
            <person name="Min J."/>
            <person name="Poulain J."/>
            <person name="Wang J."/>
            <person name="Hatakeyama K."/>
            <person name="Wu K."/>
            <person name="Wang L."/>
            <person name="Fang L."/>
            <person name="Trick M."/>
            <person name="Links M.G."/>
            <person name="Zhao M."/>
            <person name="Jin M."/>
            <person name="Ramchiary N."/>
            <person name="Drou N."/>
            <person name="Berkman P.J."/>
            <person name="Cai Q."/>
            <person name="Huang Q."/>
            <person name="Li R."/>
            <person name="Tabata S."/>
            <person name="Cheng S."/>
            <person name="Zhang S."/>
            <person name="Zhang S."/>
            <person name="Huang S."/>
            <person name="Sato S."/>
            <person name="Sun S."/>
            <person name="Kwon S.J."/>
            <person name="Choi S.R."/>
            <person name="Lee T.H."/>
            <person name="Fan W."/>
            <person name="Zhao X."/>
            <person name="Tan X."/>
            <person name="Xu X."/>
            <person name="Wang Y."/>
            <person name="Qiu Y."/>
            <person name="Yin Y."/>
            <person name="Li Y."/>
            <person name="Du Y."/>
            <person name="Liao Y."/>
            <person name="Lim Y."/>
            <person name="Narusaka Y."/>
            <person name="Wang Y."/>
            <person name="Wang Z."/>
            <person name="Li Z."/>
            <person name="Wang Z."/>
            <person name="Xiong Z."/>
            <person name="Zhang Z."/>
        </authorList>
    </citation>
    <scope>NUCLEOTIDE SEQUENCE [LARGE SCALE GENOMIC DNA]</scope>
    <source>
        <strain evidence="1 2">cv. Chiifu-401-42</strain>
    </source>
</reference>
<dbReference type="Proteomes" id="UP000011750">
    <property type="component" value="Chromosome A04"/>
</dbReference>
<proteinExistence type="predicted"/>
<evidence type="ECO:0000313" key="2">
    <source>
        <dbReference type="Proteomes" id="UP000011750"/>
    </source>
</evidence>
<dbReference type="InParanoid" id="M4DKU7"/>
<evidence type="ECO:0000313" key="1">
    <source>
        <dbReference type="EnsemblPlants" id="Bra017128.1-P"/>
    </source>
</evidence>
<organism evidence="1 2">
    <name type="scientific">Brassica campestris</name>
    <name type="common">Field mustard</name>
    <dbReference type="NCBI Taxonomy" id="3711"/>
    <lineage>
        <taxon>Eukaryota</taxon>
        <taxon>Viridiplantae</taxon>
        <taxon>Streptophyta</taxon>
        <taxon>Embryophyta</taxon>
        <taxon>Tracheophyta</taxon>
        <taxon>Spermatophyta</taxon>
        <taxon>Magnoliopsida</taxon>
        <taxon>eudicotyledons</taxon>
        <taxon>Gunneridae</taxon>
        <taxon>Pentapetalae</taxon>
        <taxon>rosids</taxon>
        <taxon>malvids</taxon>
        <taxon>Brassicales</taxon>
        <taxon>Brassicaceae</taxon>
        <taxon>Brassiceae</taxon>
        <taxon>Brassica</taxon>
    </lineage>
</organism>